<dbReference type="GO" id="GO:0003700">
    <property type="term" value="F:DNA-binding transcription factor activity"/>
    <property type="evidence" value="ECO:0007669"/>
    <property type="project" value="InterPro"/>
</dbReference>
<evidence type="ECO:0000256" key="1">
    <source>
        <dbReference type="ARBA" id="ARBA00023015"/>
    </source>
</evidence>
<evidence type="ECO:0000313" key="5">
    <source>
        <dbReference type="EMBL" id="GGE22235.1"/>
    </source>
</evidence>
<dbReference type="PRINTS" id="PR00037">
    <property type="entry name" value="HTHLACR"/>
</dbReference>
<evidence type="ECO:0000313" key="6">
    <source>
        <dbReference type="Proteomes" id="UP000625210"/>
    </source>
</evidence>
<dbReference type="PROSITE" id="PS00894">
    <property type="entry name" value="HTH_DEOR_1"/>
    <property type="match status" value="1"/>
</dbReference>
<keyword evidence="3" id="KW-0804">Transcription</keyword>
<dbReference type="EMBL" id="BMHQ01000009">
    <property type="protein sequence ID" value="GGE22235.1"/>
    <property type="molecule type" value="Genomic_DNA"/>
</dbReference>
<dbReference type="Gene3D" id="1.10.10.10">
    <property type="entry name" value="Winged helix-like DNA-binding domain superfamily/Winged helix DNA-binding domain"/>
    <property type="match status" value="1"/>
</dbReference>
<keyword evidence="1" id="KW-0805">Transcription regulation</keyword>
<dbReference type="RefSeq" id="WP_188648266.1">
    <property type="nucleotide sequence ID" value="NZ_BMHQ01000009.1"/>
</dbReference>
<reference evidence="5" key="2">
    <citation type="submission" date="2020-09" db="EMBL/GenBank/DDBJ databases">
        <authorList>
            <person name="Sun Q."/>
            <person name="Zhou Y."/>
        </authorList>
    </citation>
    <scope>NUCLEOTIDE SEQUENCE</scope>
    <source>
        <strain evidence="5">CGMCC 1.15179</strain>
    </source>
</reference>
<accession>A0A8J2VIQ5</accession>
<dbReference type="GO" id="GO:0003677">
    <property type="term" value="F:DNA binding"/>
    <property type="evidence" value="ECO:0007669"/>
    <property type="project" value="UniProtKB-KW"/>
</dbReference>
<protein>
    <submittedName>
        <fullName evidence="5">HTH-type transcriptional repressor YcnK</fullName>
    </submittedName>
</protein>
<dbReference type="PANTHER" id="PTHR41247:SF1">
    <property type="entry name" value="HTH-TYPE TRANSCRIPTIONAL REPRESSOR YCNK"/>
    <property type="match status" value="1"/>
</dbReference>
<dbReference type="InterPro" id="IPR008719">
    <property type="entry name" value="N2O_reductase_NosL"/>
</dbReference>
<name>A0A8J2VIQ5_9BACL</name>
<dbReference type="InterPro" id="IPR036390">
    <property type="entry name" value="WH_DNA-bd_sf"/>
</dbReference>
<evidence type="ECO:0000256" key="2">
    <source>
        <dbReference type="ARBA" id="ARBA00023125"/>
    </source>
</evidence>
<dbReference type="Gene3D" id="3.30.70.2050">
    <property type="match status" value="1"/>
</dbReference>
<reference evidence="5" key="1">
    <citation type="journal article" date="2014" name="Int. J. Syst. Evol. Microbiol.">
        <title>Complete genome sequence of Corynebacterium casei LMG S-19264T (=DSM 44701T), isolated from a smear-ripened cheese.</title>
        <authorList>
            <consortium name="US DOE Joint Genome Institute (JGI-PGF)"/>
            <person name="Walter F."/>
            <person name="Albersmeier A."/>
            <person name="Kalinowski J."/>
            <person name="Ruckert C."/>
        </authorList>
    </citation>
    <scope>NUCLEOTIDE SEQUENCE</scope>
    <source>
        <strain evidence="5">CGMCC 1.15179</strain>
    </source>
</reference>
<dbReference type="SUPFAM" id="SSF160387">
    <property type="entry name" value="NosL/MerB-like"/>
    <property type="match status" value="1"/>
</dbReference>
<dbReference type="InterPro" id="IPR018356">
    <property type="entry name" value="Tscrpt_reg_HTH_DeoR_CS"/>
</dbReference>
<gene>
    <name evidence="5" type="primary">ycnK</name>
    <name evidence="5" type="ORF">GCM10011571_25380</name>
</gene>
<dbReference type="SUPFAM" id="SSF46785">
    <property type="entry name" value="Winged helix' DNA-binding domain"/>
    <property type="match status" value="1"/>
</dbReference>
<comment type="caution">
    <text evidence="5">The sequence shown here is derived from an EMBL/GenBank/DDBJ whole genome shotgun (WGS) entry which is preliminary data.</text>
</comment>
<dbReference type="PROSITE" id="PS51000">
    <property type="entry name" value="HTH_DEOR_2"/>
    <property type="match status" value="1"/>
</dbReference>
<proteinExistence type="predicted"/>
<evidence type="ECO:0000256" key="3">
    <source>
        <dbReference type="ARBA" id="ARBA00023163"/>
    </source>
</evidence>
<organism evidence="5 6">
    <name type="scientific">Marinithermofilum abyssi</name>
    <dbReference type="NCBI Taxonomy" id="1571185"/>
    <lineage>
        <taxon>Bacteria</taxon>
        <taxon>Bacillati</taxon>
        <taxon>Bacillota</taxon>
        <taxon>Bacilli</taxon>
        <taxon>Bacillales</taxon>
        <taxon>Thermoactinomycetaceae</taxon>
        <taxon>Marinithermofilum</taxon>
    </lineage>
</organism>
<dbReference type="Pfam" id="PF08220">
    <property type="entry name" value="HTH_DeoR"/>
    <property type="match status" value="1"/>
</dbReference>
<dbReference type="AlphaFoldDB" id="A0A8J2VIQ5"/>
<feature type="domain" description="HTH deoR-type" evidence="4">
    <location>
        <begin position="3"/>
        <end position="58"/>
    </location>
</feature>
<keyword evidence="2" id="KW-0238">DNA-binding</keyword>
<keyword evidence="6" id="KW-1185">Reference proteome</keyword>
<sequence>MLPNERRQQIREFIQEHRSVRISDLSEQFQVSEMTIHRDLKALIEEGVVTKTYGGVEWKASVDPVTSSCVLCGRAGEQRLAYRLVWANHRVETACCPHCGLLRHHQVQEQVIQALCQDFFTNTTVSANAAWYVLDSHVSVGCCQPQVLSFQHKETAERFVKGFGGKLFPLVEAMDFLQQQMKQDACSGCHSNTKEEL</sequence>
<dbReference type="Pfam" id="PF05573">
    <property type="entry name" value="NosL"/>
    <property type="match status" value="1"/>
</dbReference>
<evidence type="ECO:0000259" key="4">
    <source>
        <dbReference type="PROSITE" id="PS51000"/>
    </source>
</evidence>
<dbReference type="PANTHER" id="PTHR41247">
    <property type="entry name" value="HTH-TYPE TRANSCRIPTIONAL REPRESSOR YCNK"/>
    <property type="match status" value="1"/>
</dbReference>
<dbReference type="InterPro" id="IPR001034">
    <property type="entry name" value="DeoR_HTH"/>
</dbReference>
<dbReference type="Proteomes" id="UP000625210">
    <property type="component" value="Unassembled WGS sequence"/>
</dbReference>
<dbReference type="InterPro" id="IPR036388">
    <property type="entry name" value="WH-like_DNA-bd_sf"/>
</dbReference>
<dbReference type="SMART" id="SM00420">
    <property type="entry name" value="HTH_DEOR"/>
    <property type="match status" value="1"/>
</dbReference>